<evidence type="ECO:0000313" key="3">
    <source>
        <dbReference type="Proteomes" id="UP000051913"/>
    </source>
</evidence>
<proteinExistence type="predicted"/>
<dbReference type="RefSeq" id="WP_057853941.1">
    <property type="nucleotide sequence ID" value="NZ_LLXX01000173.1"/>
</dbReference>
<accession>A0A0R3KUW1</accession>
<sequence length="174" mass="18881">MDQRVYPSDIAPEGFTPSGERDPDPMGAFAPSSSLTDDDEPSPEPTQQPPWPGEEEPSPVGGTAKEAEPEPAPPRPNVEYVGVGGQRRHMLLCPLKIEGKMLRHVTIAPPALWDVQDFLAGRIRSNFEMASRMTGIDGVALGALKWPDADIVLQIVTDMLPEFIRDAIERAAGT</sequence>
<evidence type="ECO:0000256" key="1">
    <source>
        <dbReference type="SAM" id="MobiDB-lite"/>
    </source>
</evidence>
<dbReference type="EMBL" id="LLXX01000173">
    <property type="protein sequence ID" value="KRQ99289.1"/>
    <property type="molecule type" value="Genomic_DNA"/>
</dbReference>
<evidence type="ECO:0000313" key="2">
    <source>
        <dbReference type="EMBL" id="KRQ99289.1"/>
    </source>
</evidence>
<feature type="compositionally biased region" description="Pro residues" evidence="1">
    <location>
        <begin position="43"/>
        <end position="52"/>
    </location>
</feature>
<keyword evidence="3" id="KW-1185">Reference proteome</keyword>
<gene>
    <name evidence="2" type="ORF">CP49_11880</name>
</gene>
<name>A0A0R3KUW1_9BRAD</name>
<feature type="region of interest" description="Disordered" evidence="1">
    <location>
        <begin position="1"/>
        <end position="77"/>
    </location>
</feature>
<protein>
    <submittedName>
        <fullName evidence="2">Uncharacterized protein</fullName>
    </submittedName>
</protein>
<dbReference type="AlphaFoldDB" id="A0A0R3KUW1"/>
<comment type="caution">
    <text evidence="2">The sequence shown here is derived from an EMBL/GenBank/DDBJ whole genome shotgun (WGS) entry which is preliminary data.</text>
</comment>
<organism evidence="2 3">
    <name type="scientific">Bradyrhizobium valentinum</name>
    <dbReference type="NCBI Taxonomy" id="1518501"/>
    <lineage>
        <taxon>Bacteria</taxon>
        <taxon>Pseudomonadati</taxon>
        <taxon>Pseudomonadota</taxon>
        <taxon>Alphaproteobacteria</taxon>
        <taxon>Hyphomicrobiales</taxon>
        <taxon>Nitrobacteraceae</taxon>
        <taxon>Bradyrhizobium</taxon>
    </lineage>
</organism>
<reference evidence="2 3" key="1">
    <citation type="submission" date="2014-03" db="EMBL/GenBank/DDBJ databases">
        <title>Bradyrhizobium valentinum sp. nov., isolated from effective nodules of Lupinus mariae-josephae, a lupine endemic of basic-lime soils in Eastern Spain.</title>
        <authorList>
            <person name="Duran D."/>
            <person name="Rey L."/>
            <person name="Navarro A."/>
            <person name="Busquets A."/>
            <person name="Imperial J."/>
            <person name="Ruiz-Argueso T."/>
        </authorList>
    </citation>
    <scope>NUCLEOTIDE SEQUENCE [LARGE SCALE GENOMIC DNA]</scope>
    <source>
        <strain evidence="2 3">LmjM3</strain>
    </source>
</reference>
<dbReference type="Proteomes" id="UP000051913">
    <property type="component" value="Unassembled WGS sequence"/>
</dbReference>